<accession>A0ABQ9CRM6</accession>
<dbReference type="EMBL" id="WHWB01034577">
    <property type="protein sequence ID" value="KAJ7407901.1"/>
    <property type="molecule type" value="Genomic_DNA"/>
</dbReference>
<evidence type="ECO:0000313" key="2">
    <source>
        <dbReference type="Proteomes" id="UP001145742"/>
    </source>
</evidence>
<protein>
    <submittedName>
        <fullName evidence="1">Uncharacterized protein</fullName>
    </submittedName>
</protein>
<name>A0ABQ9CRM6_9PASS</name>
<comment type="caution">
    <text evidence="1">The sequence shown here is derived from an EMBL/GenBank/DDBJ whole genome shotgun (WGS) entry which is preliminary data.</text>
</comment>
<dbReference type="Proteomes" id="UP001145742">
    <property type="component" value="Unassembled WGS sequence"/>
</dbReference>
<organism evidence="1 2">
    <name type="scientific">Willisornis vidua</name>
    <name type="common">Xingu scale-backed antbird</name>
    <dbReference type="NCBI Taxonomy" id="1566151"/>
    <lineage>
        <taxon>Eukaryota</taxon>
        <taxon>Metazoa</taxon>
        <taxon>Chordata</taxon>
        <taxon>Craniata</taxon>
        <taxon>Vertebrata</taxon>
        <taxon>Euteleostomi</taxon>
        <taxon>Archelosauria</taxon>
        <taxon>Archosauria</taxon>
        <taxon>Dinosauria</taxon>
        <taxon>Saurischia</taxon>
        <taxon>Theropoda</taxon>
        <taxon>Coelurosauria</taxon>
        <taxon>Aves</taxon>
        <taxon>Neognathae</taxon>
        <taxon>Neoaves</taxon>
        <taxon>Telluraves</taxon>
        <taxon>Australaves</taxon>
        <taxon>Passeriformes</taxon>
        <taxon>Thamnophilidae</taxon>
        <taxon>Willisornis</taxon>
    </lineage>
</organism>
<proteinExistence type="predicted"/>
<evidence type="ECO:0000313" key="1">
    <source>
        <dbReference type="EMBL" id="KAJ7407901.1"/>
    </source>
</evidence>
<keyword evidence="2" id="KW-1185">Reference proteome</keyword>
<gene>
    <name evidence="1" type="ORF">WISP_123994</name>
</gene>
<sequence>MRRTGTKGHFQVNCLCPYGGLQLARKQLGASYSWYNPGQKIPKNLEDKFMEQVLRELTRKDALLDPLLVNRMDLMSQVEIGGL</sequence>
<reference evidence="1" key="1">
    <citation type="submission" date="2019-10" db="EMBL/GenBank/DDBJ databases">
        <authorList>
            <person name="Soares A.E.R."/>
            <person name="Aleixo A."/>
            <person name="Schneider P."/>
            <person name="Miyaki C.Y."/>
            <person name="Schneider M.P."/>
            <person name="Mello C."/>
            <person name="Vasconcelos A.T.R."/>
        </authorList>
    </citation>
    <scope>NUCLEOTIDE SEQUENCE</scope>
    <source>
        <tissue evidence="1">Muscle</tissue>
    </source>
</reference>